<evidence type="ECO:0000313" key="3">
    <source>
        <dbReference type="Proteomes" id="UP000789396"/>
    </source>
</evidence>
<organism evidence="2 3">
    <name type="scientific">Racocetra fulgida</name>
    <dbReference type="NCBI Taxonomy" id="60492"/>
    <lineage>
        <taxon>Eukaryota</taxon>
        <taxon>Fungi</taxon>
        <taxon>Fungi incertae sedis</taxon>
        <taxon>Mucoromycota</taxon>
        <taxon>Glomeromycotina</taxon>
        <taxon>Glomeromycetes</taxon>
        <taxon>Diversisporales</taxon>
        <taxon>Gigasporaceae</taxon>
        <taxon>Racocetra</taxon>
    </lineage>
</organism>
<evidence type="ECO:0000313" key="2">
    <source>
        <dbReference type="EMBL" id="CAG8787884.1"/>
    </source>
</evidence>
<feature type="non-terminal residue" evidence="2">
    <location>
        <position position="127"/>
    </location>
</feature>
<feature type="region of interest" description="Disordered" evidence="1">
    <location>
        <begin position="87"/>
        <end position="127"/>
    </location>
</feature>
<dbReference type="AlphaFoldDB" id="A0A9N9JPB5"/>
<proteinExistence type="predicted"/>
<comment type="caution">
    <text evidence="2">The sequence shown here is derived from an EMBL/GenBank/DDBJ whole genome shotgun (WGS) entry which is preliminary data.</text>
</comment>
<name>A0A9N9JPB5_9GLOM</name>
<dbReference type="OrthoDB" id="2441910at2759"/>
<protein>
    <submittedName>
        <fullName evidence="2">7465_t:CDS:1</fullName>
    </submittedName>
</protein>
<sequence>PENASEEIEEIREIDTSEFITFLEEVKSDYQNADQTLRIALDKFKDRYNAAKSKSISCLTSYLYDLHRSLDPMVRIKSGSHIRVQVESIKRRKMERGSTRQKLSTSKNKENSDPHTIQLERRKKHVK</sequence>
<dbReference type="EMBL" id="CAJVPZ010058314">
    <property type="protein sequence ID" value="CAG8787884.1"/>
    <property type="molecule type" value="Genomic_DNA"/>
</dbReference>
<feature type="non-terminal residue" evidence="2">
    <location>
        <position position="1"/>
    </location>
</feature>
<reference evidence="2" key="1">
    <citation type="submission" date="2021-06" db="EMBL/GenBank/DDBJ databases">
        <authorList>
            <person name="Kallberg Y."/>
            <person name="Tangrot J."/>
            <person name="Rosling A."/>
        </authorList>
    </citation>
    <scope>NUCLEOTIDE SEQUENCE</scope>
    <source>
        <strain evidence="2">IN212</strain>
    </source>
</reference>
<gene>
    <name evidence="2" type="ORF">RFULGI_LOCUS16442</name>
</gene>
<evidence type="ECO:0000256" key="1">
    <source>
        <dbReference type="SAM" id="MobiDB-lite"/>
    </source>
</evidence>
<keyword evidence="3" id="KW-1185">Reference proteome</keyword>
<accession>A0A9N9JPB5</accession>
<dbReference type="Proteomes" id="UP000789396">
    <property type="component" value="Unassembled WGS sequence"/>
</dbReference>